<dbReference type="GeneID" id="109775520"/>
<name>A0A453EE19_AEGTS</name>
<keyword evidence="8" id="KW-1185">Reference proteome</keyword>
<reference evidence="7" key="4">
    <citation type="submission" date="2019-03" db="UniProtKB">
        <authorList>
            <consortium name="EnsemblPlants"/>
        </authorList>
    </citation>
    <scope>IDENTIFICATION</scope>
</reference>
<comment type="similarity">
    <text evidence="1">Belongs to the bHLH protein family.</text>
</comment>
<evidence type="ECO:0000313" key="8">
    <source>
        <dbReference type="Proteomes" id="UP000015105"/>
    </source>
</evidence>
<evidence type="ECO:0000259" key="6">
    <source>
        <dbReference type="PROSITE" id="PS50888"/>
    </source>
</evidence>
<dbReference type="PANTHER" id="PTHR45844:SF9">
    <property type="entry name" value="OS09G0463900 PROTEIN"/>
    <property type="match status" value="1"/>
</dbReference>
<protein>
    <recommendedName>
        <fullName evidence="6">BHLH domain-containing protein</fullName>
    </recommendedName>
</protein>
<evidence type="ECO:0000256" key="2">
    <source>
        <dbReference type="ARBA" id="ARBA00023015"/>
    </source>
</evidence>
<dbReference type="PROSITE" id="PS50888">
    <property type="entry name" value="BHLH"/>
    <property type="match status" value="1"/>
</dbReference>
<evidence type="ECO:0000256" key="5">
    <source>
        <dbReference type="SAM" id="MobiDB-lite"/>
    </source>
</evidence>
<evidence type="ECO:0000256" key="1">
    <source>
        <dbReference type="ARBA" id="ARBA00005510"/>
    </source>
</evidence>
<dbReference type="InterPro" id="IPR045847">
    <property type="entry name" value="AIG1-like"/>
</dbReference>
<accession>A0A453EE19</accession>
<dbReference type="Pfam" id="PF00010">
    <property type="entry name" value="HLH"/>
    <property type="match status" value="1"/>
</dbReference>
<dbReference type="GO" id="GO:0003677">
    <property type="term" value="F:DNA binding"/>
    <property type="evidence" value="ECO:0007669"/>
    <property type="project" value="UniProtKB-KW"/>
</dbReference>
<keyword evidence="3" id="KW-0238">DNA-binding</keyword>
<dbReference type="RefSeq" id="XP_020189852.1">
    <property type="nucleotide sequence ID" value="XM_020334263.4"/>
</dbReference>
<dbReference type="OrthoDB" id="71302at2759"/>
<evidence type="ECO:0000256" key="4">
    <source>
        <dbReference type="ARBA" id="ARBA00023163"/>
    </source>
</evidence>
<dbReference type="Gene3D" id="4.10.280.10">
    <property type="entry name" value="Helix-loop-helix DNA-binding domain"/>
    <property type="match status" value="1"/>
</dbReference>
<evidence type="ECO:0000256" key="3">
    <source>
        <dbReference type="ARBA" id="ARBA00023125"/>
    </source>
</evidence>
<dbReference type="Proteomes" id="UP000015105">
    <property type="component" value="Chromosome 3D"/>
</dbReference>
<sequence length="266" mass="27789">MNSGLFSGAVGLYDGFYGGFGGGHGPEHGFGQQLGASTSSVLLDGETGELGAAAAADVPKRKGGGREEKAATALRSHSEAERRRRERINAHLATLRSMLPCTDKMDKAALLAEVINHVKKLKSEAARVGKHCPVPSGADEVTVEVVQQPQESPHHDRTGAAFLVKATLSCGDGCADLFADVRRALQPLAPRVVGSEVTTLGGRVRITVAMSREGAVTAASVHQALDSVLDRVASAAAAFEFSPRDSLLAGNKRRRVSTFDSSSSSC</sequence>
<reference evidence="7" key="5">
    <citation type="journal article" date="2021" name="G3 (Bethesda)">
        <title>Aegilops tauschii genome assembly Aet v5.0 features greater sequence contiguity and improved annotation.</title>
        <authorList>
            <person name="Wang L."/>
            <person name="Zhu T."/>
            <person name="Rodriguez J.C."/>
            <person name="Deal K.R."/>
            <person name="Dubcovsky J."/>
            <person name="McGuire P.E."/>
            <person name="Lux T."/>
            <person name="Spannagl M."/>
            <person name="Mayer K.F.X."/>
            <person name="Baldrich P."/>
            <person name="Meyers B.C."/>
            <person name="Huo N."/>
            <person name="Gu Y.Q."/>
            <person name="Zhou H."/>
            <person name="Devos K.M."/>
            <person name="Bennetzen J.L."/>
            <person name="Unver T."/>
            <person name="Budak H."/>
            <person name="Gulick P.J."/>
            <person name="Galiba G."/>
            <person name="Kalapos B."/>
            <person name="Nelson D.R."/>
            <person name="Li P."/>
            <person name="You F.M."/>
            <person name="Luo M.C."/>
            <person name="Dvorak J."/>
        </authorList>
    </citation>
    <scope>NUCLEOTIDE SEQUENCE [LARGE SCALE GENOMIC DNA]</scope>
    <source>
        <strain evidence="7">cv. AL8/78</strain>
    </source>
</reference>
<organism evidence="7 8">
    <name type="scientific">Aegilops tauschii subsp. strangulata</name>
    <name type="common">Goatgrass</name>
    <dbReference type="NCBI Taxonomy" id="200361"/>
    <lineage>
        <taxon>Eukaryota</taxon>
        <taxon>Viridiplantae</taxon>
        <taxon>Streptophyta</taxon>
        <taxon>Embryophyta</taxon>
        <taxon>Tracheophyta</taxon>
        <taxon>Spermatophyta</taxon>
        <taxon>Magnoliopsida</taxon>
        <taxon>Liliopsida</taxon>
        <taxon>Poales</taxon>
        <taxon>Poaceae</taxon>
        <taxon>BOP clade</taxon>
        <taxon>Pooideae</taxon>
        <taxon>Triticodae</taxon>
        <taxon>Triticeae</taxon>
        <taxon>Triticinae</taxon>
        <taxon>Aegilops</taxon>
    </lineage>
</organism>
<proteinExistence type="inferred from homology"/>
<reference evidence="8" key="2">
    <citation type="journal article" date="2017" name="Nat. Plants">
        <title>The Aegilops tauschii genome reveals multiple impacts of transposons.</title>
        <authorList>
            <person name="Zhao G."/>
            <person name="Zou C."/>
            <person name="Li K."/>
            <person name="Wang K."/>
            <person name="Li T."/>
            <person name="Gao L."/>
            <person name="Zhang X."/>
            <person name="Wang H."/>
            <person name="Yang Z."/>
            <person name="Liu X."/>
            <person name="Jiang W."/>
            <person name="Mao L."/>
            <person name="Kong X."/>
            <person name="Jiao Y."/>
            <person name="Jia J."/>
        </authorList>
    </citation>
    <scope>NUCLEOTIDE SEQUENCE [LARGE SCALE GENOMIC DNA]</scope>
    <source>
        <strain evidence="8">cv. AL8/78</strain>
    </source>
</reference>
<dbReference type="SUPFAM" id="SSF47459">
    <property type="entry name" value="HLH, helix-loop-helix DNA-binding domain"/>
    <property type="match status" value="1"/>
</dbReference>
<reference evidence="8" key="1">
    <citation type="journal article" date="2014" name="Science">
        <title>Ancient hybridizations among the ancestral genomes of bread wheat.</title>
        <authorList>
            <consortium name="International Wheat Genome Sequencing Consortium,"/>
            <person name="Marcussen T."/>
            <person name="Sandve S.R."/>
            <person name="Heier L."/>
            <person name="Spannagl M."/>
            <person name="Pfeifer M."/>
            <person name="Jakobsen K.S."/>
            <person name="Wulff B.B."/>
            <person name="Steuernagel B."/>
            <person name="Mayer K.F."/>
            <person name="Olsen O.A."/>
        </authorList>
    </citation>
    <scope>NUCLEOTIDE SEQUENCE [LARGE SCALE GENOMIC DNA]</scope>
    <source>
        <strain evidence="8">cv. AL8/78</strain>
    </source>
</reference>
<dbReference type="AlphaFoldDB" id="A0A453EE19"/>
<dbReference type="OMA" id="MAMKSHC"/>
<reference evidence="7" key="3">
    <citation type="journal article" date="2017" name="Nature">
        <title>Genome sequence of the progenitor of the wheat D genome Aegilops tauschii.</title>
        <authorList>
            <person name="Luo M.C."/>
            <person name="Gu Y.Q."/>
            <person name="Puiu D."/>
            <person name="Wang H."/>
            <person name="Twardziok S.O."/>
            <person name="Deal K.R."/>
            <person name="Huo N."/>
            <person name="Zhu T."/>
            <person name="Wang L."/>
            <person name="Wang Y."/>
            <person name="McGuire P.E."/>
            <person name="Liu S."/>
            <person name="Long H."/>
            <person name="Ramasamy R.K."/>
            <person name="Rodriguez J.C."/>
            <person name="Van S.L."/>
            <person name="Yuan L."/>
            <person name="Wang Z."/>
            <person name="Xia Z."/>
            <person name="Xiao L."/>
            <person name="Anderson O.D."/>
            <person name="Ouyang S."/>
            <person name="Liang Y."/>
            <person name="Zimin A.V."/>
            <person name="Pertea G."/>
            <person name="Qi P."/>
            <person name="Bennetzen J.L."/>
            <person name="Dai X."/>
            <person name="Dawson M.W."/>
            <person name="Muller H.G."/>
            <person name="Kugler K."/>
            <person name="Rivarola-Duarte L."/>
            <person name="Spannagl M."/>
            <person name="Mayer K.F.X."/>
            <person name="Lu F.H."/>
            <person name="Bevan M.W."/>
            <person name="Leroy P."/>
            <person name="Li P."/>
            <person name="You F.M."/>
            <person name="Sun Q."/>
            <person name="Liu Z."/>
            <person name="Lyons E."/>
            <person name="Wicker T."/>
            <person name="Salzberg S.L."/>
            <person name="Devos K.M."/>
            <person name="Dvorak J."/>
        </authorList>
    </citation>
    <scope>NUCLEOTIDE SEQUENCE [LARGE SCALE GENOMIC DNA]</scope>
    <source>
        <strain evidence="7">cv. AL8/78</strain>
    </source>
</reference>
<feature type="region of interest" description="Disordered" evidence="5">
    <location>
        <begin position="55"/>
        <end position="82"/>
    </location>
</feature>
<feature type="domain" description="BHLH" evidence="6">
    <location>
        <begin position="72"/>
        <end position="121"/>
    </location>
</feature>
<keyword evidence="2" id="KW-0805">Transcription regulation</keyword>
<dbReference type="InterPro" id="IPR036638">
    <property type="entry name" value="HLH_DNA-bd_sf"/>
</dbReference>
<evidence type="ECO:0000313" key="7">
    <source>
        <dbReference type="EnsemblPlants" id="AET3Gv20311100.1"/>
    </source>
</evidence>
<dbReference type="GO" id="GO:0003700">
    <property type="term" value="F:DNA-binding transcription factor activity"/>
    <property type="evidence" value="ECO:0007669"/>
    <property type="project" value="InterPro"/>
</dbReference>
<dbReference type="GO" id="GO:0046983">
    <property type="term" value="F:protein dimerization activity"/>
    <property type="evidence" value="ECO:0007669"/>
    <property type="project" value="InterPro"/>
</dbReference>
<feature type="compositionally biased region" description="Basic and acidic residues" evidence="5">
    <location>
        <begin position="58"/>
        <end position="82"/>
    </location>
</feature>
<keyword evidence="4" id="KW-0804">Transcription</keyword>
<dbReference type="Gramene" id="AET3Gv20311100.1">
    <property type="protein sequence ID" value="AET3Gv20311100.1"/>
    <property type="gene ID" value="AET3Gv20311100"/>
</dbReference>
<dbReference type="EnsemblPlants" id="AET3Gv20311100.1">
    <property type="protein sequence ID" value="AET3Gv20311100.1"/>
    <property type="gene ID" value="AET3Gv20311100"/>
</dbReference>
<dbReference type="SMART" id="SM00353">
    <property type="entry name" value="HLH"/>
    <property type="match status" value="1"/>
</dbReference>
<dbReference type="PANTHER" id="PTHR45844">
    <property type="entry name" value="TRANSCRIPTION FACTOR BHLH30"/>
    <property type="match status" value="1"/>
</dbReference>
<dbReference type="InterPro" id="IPR011598">
    <property type="entry name" value="bHLH_dom"/>
</dbReference>
<dbReference type="KEGG" id="ats:109775520"/>